<dbReference type="Gene3D" id="3.40.30.10">
    <property type="entry name" value="Glutaredoxin"/>
    <property type="match status" value="1"/>
</dbReference>
<organism evidence="2 3">
    <name type="scientific">Gracilimonas halophila</name>
    <dbReference type="NCBI Taxonomy" id="1834464"/>
    <lineage>
        <taxon>Bacteria</taxon>
        <taxon>Pseudomonadati</taxon>
        <taxon>Balneolota</taxon>
        <taxon>Balneolia</taxon>
        <taxon>Balneolales</taxon>
        <taxon>Balneolaceae</taxon>
        <taxon>Gracilimonas</taxon>
    </lineage>
</organism>
<evidence type="ECO:0000256" key="1">
    <source>
        <dbReference type="SAM" id="SignalP"/>
    </source>
</evidence>
<reference evidence="3" key="1">
    <citation type="journal article" date="2019" name="Int. J. Syst. Evol. Microbiol.">
        <title>The Global Catalogue of Microorganisms (GCM) 10K type strain sequencing project: providing services to taxonomists for standard genome sequencing and annotation.</title>
        <authorList>
            <consortium name="The Broad Institute Genomics Platform"/>
            <consortium name="The Broad Institute Genome Sequencing Center for Infectious Disease"/>
            <person name="Wu L."/>
            <person name="Ma J."/>
        </authorList>
    </citation>
    <scope>NUCLEOTIDE SEQUENCE [LARGE SCALE GENOMIC DNA]</scope>
    <source>
        <strain evidence="3">KCTC 52042</strain>
    </source>
</reference>
<dbReference type="EMBL" id="JBHULI010000002">
    <property type="protein sequence ID" value="MFD2531285.1"/>
    <property type="molecule type" value="Genomic_DNA"/>
</dbReference>
<evidence type="ECO:0000313" key="2">
    <source>
        <dbReference type="EMBL" id="MFD2531285.1"/>
    </source>
</evidence>
<name>A0ABW5JFS6_9BACT</name>
<proteinExistence type="predicted"/>
<protein>
    <submittedName>
        <fullName evidence="2">Thioredoxin family protein</fullName>
    </submittedName>
</protein>
<dbReference type="SUPFAM" id="SSF52833">
    <property type="entry name" value="Thioredoxin-like"/>
    <property type="match status" value="1"/>
</dbReference>
<feature type="chain" id="PRO_5047187753" evidence="1">
    <location>
        <begin position="25"/>
        <end position="167"/>
    </location>
</feature>
<evidence type="ECO:0000313" key="3">
    <source>
        <dbReference type="Proteomes" id="UP001597460"/>
    </source>
</evidence>
<dbReference type="Proteomes" id="UP001597460">
    <property type="component" value="Unassembled WGS sequence"/>
</dbReference>
<feature type="signal peptide" evidence="1">
    <location>
        <begin position="1"/>
        <end position="24"/>
    </location>
</feature>
<gene>
    <name evidence="2" type="ORF">ACFSVN_02365</name>
</gene>
<dbReference type="Pfam" id="PF14595">
    <property type="entry name" value="Thioredoxin_9"/>
    <property type="match status" value="1"/>
</dbReference>
<dbReference type="InterPro" id="IPR036249">
    <property type="entry name" value="Thioredoxin-like_sf"/>
</dbReference>
<comment type="caution">
    <text evidence="2">The sequence shown here is derived from an EMBL/GenBank/DDBJ whole genome shotgun (WGS) entry which is preliminary data.</text>
</comment>
<keyword evidence="1" id="KW-0732">Signal</keyword>
<keyword evidence="3" id="KW-1185">Reference proteome</keyword>
<accession>A0ABW5JFS6</accession>
<sequence>MNSARLMILSIFILFGLMMIPARAQSTADQIGPVTAEEIIDHDRIFRIYVDRYDPEEEAIEYLSSQEDSLSLYIFFGNWCRESKKYIPGLMKTLKMVDSDLIEATYIGVDDQKNYPESFLNKFDIEYIPTVVVLKDGFEIGRIEEKPQGSIEFDLIQIVKRHQGKSD</sequence>